<dbReference type="GO" id="GO:0016798">
    <property type="term" value="F:hydrolase activity, acting on glycosyl bonds"/>
    <property type="evidence" value="ECO:0007669"/>
    <property type="project" value="InterPro"/>
</dbReference>
<sequence length="213" mass="22650">MKTTIILGSLLVSSGLANAALTNLVFNGGFESPAHTRNDGTNPEGWTVVETTIGSNTDRQVRTKNENVHSGSMALNMNGGGSRPDGELYQTVNTEIGQIYRLSIWGRTASNAYAPGNINFQLSLLDGEGLGGSTLGSLTSTADMNTTYQEYSLKFSAASTKTTIWIQDMSTLTANLASNDMHLDDVSITAVPEPSSTTLLSLGGLSLILRRRK</sequence>
<feature type="domain" description="CBM-cenC" evidence="3">
    <location>
        <begin position="23"/>
        <end position="166"/>
    </location>
</feature>
<comment type="caution">
    <text evidence="5">The sequence shown here is derived from an EMBL/GenBank/DDBJ whole genome shotgun (WGS) entry which is preliminary data.</text>
</comment>
<evidence type="ECO:0000259" key="4">
    <source>
        <dbReference type="Pfam" id="PF07589"/>
    </source>
</evidence>
<protein>
    <submittedName>
        <fullName evidence="5">PEP-CTERM sorting domain-containing protein</fullName>
    </submittedName>
</protein>
<feature type="signal peptide" evidence="2">
    <location>
        <begin position="1"/>
        <end position="19"/>
    </location>
</feature>
<dbReference type="SUPFAM" id="SSF49785">
    <property type="entry name" value="Galactose-binding domain-like"/>
    <property type="match status" value="1"/>
</dbReference>
<dbReference type="Proteomes" id="UP000557872">
    <property type="component" value="Unassembled WGS sequence"/>
</dbReference>
<evidence type="ECO:0000256" key="1">
    <source>
        <dbReference type="ARBA" id="ARBA00022801"/>
    </source>
</evidence>
<dbReference type="Pfam" id="PF07589">
    <property type="entry name" value="PEP-CTERM"/>
    <property type="match status" value="1"/>
</dbReference>
<gene>
    <name evidence="5" type="ORF">HW115_05365</name>
</gene>
<feature type="chain" id="PRO_5032559553" evidence="2">
    <location>
        <begin position="20"/>
        <end position="213"/>
    </location>
</feature>
<dbReference type="InterPro" id="IPR008979">
    <property type="entry name" value="Galactose-bd-like_sf"/>
</dbReference>
<organism evidence="5 6">
    <name type="scientific">Oceaniferula marina</name>
    <dbReference type="NCBI Taxonomy" id="2748318"/>
    <lineage>
        <taxon>Bacteria</taxon>
        <taxon>Pseudomonadati</taxon>
        <taxon>Verrucomicrobiota</taxon>
        <taxon>Verrucomicrobiia</taxon>
        <taxon>Verrucomicrobiales</taxon>
        <taxon>Verrucomicrobiaceae</taxon>
        <taxon>Oceaniferula</taxon>
    </lineage>
</organism>
<dbReference type="AlphaFoldDB" id="A0A851GIS6"/>
<dbReference type="NCBIfam" id="TIGR02595">
    <property type="entry name" value="PEP_CTERM"/>
    <property type="match status" value="1"/>
</dbReference>
<dbReference type="Pfam" id="PF02018">
    <property type="entry name" value="CBM_4_9"/>
    <property type="match status" value="1"/>
</dbReference>
<keyword evidence="1" id="KW-0378">Hydrolase</keyword>
<keyword evidence="2" id="KW-0732">Signal</keyword>
<dbReference type="Gene3D" id="2.60.120.260">
    <property type="entry name" value="Galactose-binding domain-like"/>
    <property type="match status" value="1"/>
</dbReference>
<evidence type="ECO:0000259" key="3">
    <source>
        <dbReference type="Pfam" id="PF02018"/>
    </source>
</evidence>
<dbReference type="InterPro" id="IPR003305">
    <property type="entry name" value="CenC_carb-bd"/>
</dbReference>
<reference evidence="5 6" key="1">
    <citation type="submission" date="2020-07" db="EMBL/GenBank/DDBJ databases">
        <title>Roseicoccus Jingziensis gen. nov., sp. nov., isolated from coastal seawater.</title>
        <authorList>
            <person name="Feng X."/>
        </authorList>
    </citation>
    <scope>NUCLEOTIDE SEQUENCE [LARGE SCALE GENOMIC DNA]</scope>
    <source>
        <strain evidence="5 6">N1E253</strain>
    </source>
</reference>
<dbReference type="EMBL" id="JACBAZ010000002">
    <property type="protein sequence ID" value="NWK55027.1"/>
    <property type="molecule type" value="Genomic_DNA"/>
</dbReference>
<evidence type="ECO:0000256" key="2">
    <source>
        <dbReference type="SAM" id="SignalP"/>
    </source>
</evidence>
<accession>A0A851GIS6</accession>
<evidence type="ECO:0000313" key="6">
    <source>
        <dbReference type="Proteomes" id="UP000557872"/>
    </source>
</evidence>
<proteinExistence type="predicted"/>
<name>A0A851GIS6_9BACT</name>
<dbReference type="InterPro" id="IPR013424">
    <property type="entry name" value="Ice-binding_C"/>
</dbReference>
<feature type="domain" description="Ice-binding protein C-terminal" evidence="4">
    <location>
        <begin position="190"/>
        <end position="212"/>
    </location>
</feature>
<keyword evidence="6" id="KW-1185">Reference proteome</keyword>
<dbReference type="RefSeq" id="WP_178931570.1">
    <property type="nucleotide sequence ID" value="NZ_JACBAZ010000002.1"/>
</dbReference>
<evidence type="ECO:0000313" key="5">
    <source>
        <dbReference type="EMBL" id="NWK55027.1"/>
    </source>
</evidence>